<gene>
    <name evidence="12" type="ORF">ABMA27_001872</name>
</gene>
<evidence type="ECO:0000313" key="12">
    <source>
        <dbReference type="EMBL" id="KAL0880650.1"/>
    </source>
</evidence>
<reference evidence="12 13" key="1">
    <citation type="submission" date="2024-06" db="EMBL/GenBank/DDBJ databases">
        <title>A chromosome-level genome assembly of beet webworm, Loxostege sticticalis.</title>
        <authorList>
            <person name="Zhang Y."/>
        </authorList>
    </citation>
    <scope>NUCLEOTIDE SEQUENCE [LARGE SCALE GENOMIC DNA]</scope>
    <source>
        <strain evidence="12">AQ026</strain>
        <tissue evidence="12">Whole body</tissue>
    </source>
</reference>
<keyword evidence="8 9" id="KW-0807">Transducer</keyword>
<evidence type="ECO:0000256" key="6">
    <source>
        <dbReference type="ARBA" id="ARBA00023136"/>
    </source>
</evidence>
<keyword evidence="7 9" id="KW-0675">Receptor</keyword>
<dbReference type="InterPro" id="IPR000276">
    <property type="entry name" value="GPCR_Rhodpsn"/>
</dbReference>
<evidence type="ECO:0000256" key="1">
    <source>
        <dbReference type="ARBA" id="ARBA00004141"/>
    </source>
</evidence>
<dbReference type="CDD" id="cd00637">
    <property type="entry name" value="7tm_classA_rhodopsin-like"/>
    <property type="match status" value="1"/>
</dbReference>
<evidence type="ECO:0000256" key="5">
    <source>
        <dbReference type="ARBA" id="ARBA00023040"/>
    </source>
</evidence>
<evidence type="ECO:0000256" key="8">
    <source>
        <dbReference type="ARBA" id="ARBA00023224"/>
    </source>
</evidence>
<comment type="subcellular location">
    <subcellularLocation>
        <location evidence="1">Membrane</location>
        <topology evidence="1">Multi-pass membrane protein</topology>
    </subcellularLocation>
</comment>
<keyword evidence="6 10" id="KW-0472">Membrane</keyword>
<name>A0ABR3HVT3_LOXSC</name>
<dbReference type="Gene3D" id="1.20.1070.10">
    <property type="entry name" value="Rhodopsin 7-helix transmembrane proteins"/>
    <property type="match status" value="1"/>
</dbReference>
<dbReference type="EMBL" id="JBEUOH010000012">
    <property type="protein sequence ID" value="KAL0880650.1"/>
    <property type="molecule type" value="Genomic_DNA"/>
</dbReference>
<keyword evidence="5 9" id="KW-0297">G-protein coupled receptor</keyword>
<protein>
    <recommendedName>
        <fullName evidence="11">G-protein coupled receptors family 1 profile domain-containing protein</fullName>
    </recommendedName>
</protein>
<feature type="domain" description="G-protein coupled receptors family 1 profile" evidence="11">
    <location>
        <begin position="49"/>
        <end position="306"/>
    </location>
</feature>
<dbReference type="PROSITE" id="PS50262">
    <property type="entry name" value="G_PROTEIN_RECEP_F1_2"/>
    <property type="match status" value="1"/>
</dbReference>
<comment type="similarity">
    <text evidence="2 9">Belongs to the G-protein coupled receptor 1 family.</text>
</comment>
<keyword evidence="4 10" id="KW-1133">Transmembrane helix</keyword>
<dbReference type="PANTHER" id="PTHR24243:SF208">
    <property type="entry name" value="PYROKININ-1 RECEPTOR"/>
    <property type="match status" value="1"/>
</dbReference>
<dbReference type="Pfam" id="PF00001">
    <property type="entry name" value="7tm_1"/>
    <property type="match status" value="1"/>
</dbReference>
<evidence type="ECO:0000256" key="9">
    <source>
        <dbReference type="RuleBase" id="RU000688"/>
    </source>
</evidence>
<proteinExistence type="inferred from homology"/>
<dbReference type="Proteomes" id="UP001549920">
    <property type="component" value="Unassembled WGS sequence"/>
</dbReference>
<evidence type="ECO:0000256" key="2">
    <source>
        <dbReference type="ARBA" id="ARBA00010663"/>
    </source>
</evidence>
<comment type="caution">
    <text evidence="12">The sequence shown here is derived from an EMBL/GenBank/DDBJ whole genome shotgun (WGS) entry which is preliminary data.</text>
</comment>
<feature type="transmembrane region" description="Helical" evidence="10">
    <location>
        <begin position="197"/>
        <end position="222"/>
    </location>
</feature>
<sequence length="336" mass="38921">MANKTDELVDFGYQEWKKHLDVMITVKPGWVNVLFIVVMVVTFVLGVCGNLLTCVVIYCDRRMHTAINYYLFNLAVVDLLVAFSGILLDLDGFINYPFDFNGLGELVCKVHHFFVATLWNTDVLTITVLAIERYIAIFHPMLLNKKPAQRRVAKNICLIWFIAMLETLPETWTIELIRSPPKFSICCFVPNRFTKLISGILCLVTFIIPLGIMVFVYTMVAFKVKSAQSSYSRAEIFNHRNNSSKVNKLTVAMTVSFVVCWLPFFAIRIVFAVELYRYWAIQYWDLMMLLTSFSSWFSIVLNPLLFSLISTKFRRALKNLWNTKIKRHRASRSLIV</sequence>
<evidence type="ECO:0000256" key="3">
    <source>
        <dbReference type="ARBA" id="ARBA00022692"/>
    </source>
</evidence>
<dbReference type="PROSITE" id="PS00237">
    <property type="entry name" value="G_PROTEIN_RECEP_F1_1"/>
    <property type="match status" value="1"/>
</dbReference>
<dbReference type="InterPro" id="IPR017452">
    <property type="entry name" value="GPCR_Rhodpsn_7TM"/>
</dbReference>
<feature type="transmembrane region" description="Helical" evidence="10">
    <location>
        <begin position="249"/>
        <end position="271"/>
    </location>
</feature>
<feature type="transmembrane region" description="Helical" evidence="10">
    <location>
        <begin position="70"/>
        <end position="90"/>
    </location>
</feature>
<feature type="transmembrane region" description="Helical" evidence="10">
    <location>
        <begin position="152"/>
        <end position="169"/>
    </location>
</feature>
<accession>A0ABR3HVT3</accession>
<keyword evidence="3 9" id="KW-0812">Transmembrane</keyword>
<feature type="transmembrane region" description="Helical" evidence="10">
    <location>
        <begin position="110"/>
        <end position="131"/>
    </location>
</feature>
<organism evidence="12 13">
    <name type="scientific">Loxostege sticticalis</name>
    <name type="common">Beet webworm moth</name>
    <dbReference type="NCBI Taxonomy" id="481309"/>
    <lineage>
        <taxon>Eukaryota</taxon>
        <taxon>Metazoa</taxon>
        <taxon>Ecdysozoa</taxon>
        <taxon>Arthropoda</taxon>
        <taxon>Hexapoda</taxon>
        <taxon>Insecta</taxon>
        <taxon>Pterygota</taxon>
        <taxon>Neoptera</taxon>
        <taxon>Endopterygota</taxon>
        <taxon>Lepidoptera</taxon>
        <taxon>Glossata</taxon>
        <taxon>Ditrysia</taxon>
        <taxon>Pyraloidea</taxon>
        <taxon>Crambidae</taxon>
        <taxon>Pyraustinae</taxon>
        <taxon>Loxostege</taxon>
    </lineage>
</organism>
<feature type="transmembrane region" description="Helical" evidence="10">
    <location>
        <begin position="33"/>
        <end position="58"/>
    </location>
</feature>
<dbReference type="PRINTS" id="PR00237">
    <property type="entry name" value="GPCRRHODOPSN"/>
</dbReference>
<evidence type="ECO:0000256" key="10">
    <source>
        <dbReference type="SAM" id="Phobius"/>
    </source>
</evidence>
<evidence type="ECO:0000256" key="4">
    <source>
        <dbReference type="ARBA" id="ARBA00022989"/>
    </source>
</evidence>
<evidence type="ECO:0000256" key="7">
    <source>
        <dbReference type="ARBA" id="ARBA00023170"/>
    </source>
</evidence>
<dbReference type="SUPFAM" id="SSF81321">
    <property type="entry name" value="Family A G protein-coupled receptor-like"/>
    <property type="match status" value="1"/>
</dbReference>
<keyword evidence="13" id="KW-1185">Reference proteome</keyword>
<evidence type="ECO:0000259" key="11">
    <source>
        <dbReference type="PROSITE" id="PS50262"/>
    </source>
</evidence>
<dbReference type="PANTHER" id="PTHR24243">
    <property type="entry name" value="G-PROTEIN COUPLED RECEPTOR"/>
    <property type="match status" value="1"/>
</dbReference>
<feature type="transmembrane region" description="Helical" evidence="10">
    <location>
        <begin position="283"/>
        <end position="309"/>
    </location>
</feature>
<evidence type="ECO:0000313" key="13">
    <source>
        <dbReference type="Proteomes" id="UP001549920"/>
    </source>
</evidence>